<comment type="subcellular location">
    <subcellularLocation>
        <location evidence="1">Golgi apparatus membrane</location>
        <topology evidence="1">Peripheral membrane protein</topology>
    </subcellularLocation>
</comment>
<evidence type="ECO:0000256" key="6">
    <source>
        <dbReference type="ARBA" id="ARBA00023034"/>
    </source>
</evidence>
<dbReference type="GO" id="GO:0006914">
    <property type="term" value="P:autophagy"/>
    <property type="evidence" value="ECO:0007669"/>
    <property type="project" value="TreeGrafter"/>
</dbReference>
<feature type="domain" description="Conserved oligomeric Golgi complex subunit 3 C-terminal" evidence="11">
    <location>
        <begin position="318"/>
        <end position="685"/>
    </location>
</feature>
<dbReference type="InterPro" id="IPR048320">
    <property type="entry name" value="COG3_N"/>
</dbReference>
<feature type="region of interest" description="Disordered" evidence="9">
    <location>
        <begin position="544"/>
        <end position="587"/>
    </location>
</feature>
<dbReference type="PANTHER" id="PTHR13302:SF8">
    <property type="entry name" value="CONSERVED OLIGOMERIC GOLGI COMPLEX SUBUNIT 3"/>
    <property type="match status" value="1"/>
</dbReference>
<evidence type="ECO:0000313" key="13">
    <source>
        <dbReference type="Proteomes" id="UP001168146"/>
    </source>
</evidence>
<evidence type="ECO:0000256" key="7">
    <source>
        <dbReference type="ARBA" id="ARBA00023136"/>
    </source>
</evidence>
<evidence type="ECO:0000256" key="8">
    <source>
        <dbReference type="ARBA" id="ARBA00031339"/>
    </source>
</evidence>
<comment type="caution">
    <text evidence="12">The sequence shown here is derived from an EMBL/GenBank/DDBJ whole genome shotgun (WGS) entry which is preliminary data.</text>
</comment>
<keyword evidence="7" id="KW-0472">Membrane</keyword>
<dbReference type="EMBL" id="JASUXU010000068">
    <property type="protein sequence ID" value="KAK0311672.1"/>
    <property type="molecule type" value="Genomic_DNA"/>
</dbReference>
<dbReference type="PANTHER" id="PTHR13302">
    <property type="entry name" value="CONSERVED OLIGOMERIC GOLGI COMPLEX COMPONENT 3"/>
    <property type="match status" value="1"/>
</dbReference>
<dbReference type="InterPro" id="IPR048685">
    <property type="entry name" value="COG3_C"/>
</dbReference>
<evidence type="ECO:0000256" key="1">
    <source>
        <dbReference type="ARBA" id="ARBA00004395"/>
    </source>
</evidence>
<dbReference type="GO" id="GO:0017119">
    <property type="term" value="C:Golgi transport complex"/>
    <property type="evidence" value="ECO:0007669"/>
    <property type="project" value="TreeGrafter"/>
</dbReference>
<dbReference type="Pfam" id="PF20671">
    <property type="entry name" value="COG3_C"/>
    <property type="match status" value="1"/>
</dbReference>
<dbReference type="InterPro" id="IPR007265">
    <property type="entry name" value="COG_su3"/>
</dbReference>
<keyword evidence="4" id="KW-0813">Transport</keyword>
<feature type="domain" description="Conserved oligomeric Golgi complex subunit 3 N-terminal" evidence="10">
    <location>
        <begin position="153"/>
        <end position="296"/>
    </location>
</feature>
<dbReference type="Proteomes" id="UP001168146">
    <property type="component" value="Unassembled WGS sequence"/>
</dbReference>
<dbReference type="GO" id="GO:0007030">
    <property type="term" value="P:Golgi organization"/>
    <property type="evidence" value="ECO:0007669"/>
    <property type="project" value="TreeGrafter"/>
</dbReference>
<gene>
    <name evidence="12" type="primary">COG3_2</name>
    <name evidence="12" type="ORF">LTR82_014201</name>
</gene>
<evidence type="ECO:0000313" key="12">
    <source>
        <dbReference type="EMBL" id="KAK0311672.1"/>
    </source>
</evidence>
<keyword evidence="6" id="KW-0333">Golgi apparatus</keyword>
<dbReference type="AlphaFoldDB" id="A0AAN6FBY1"/>
<dbReference type="GO" id="GO:0006891">
    <property type="term" value="P:intra-Golgi vesicle-mediated transport"/>
    <property type="evidence" value="ECO:0007669"/>
    <property type="project" value="TreeGrafter"/>
</dbReference>
<dbReference type="Pfam" id="PF04136">
    <property type="entry name" value="COG3_N"/>
    <property type="match status" value="1"/>
</dbReference>
<keyword evidence="5" id="KW-0653">Protein transport</keyword>
<proteinExistence type="inferred from homology"/>
<organism evidence="12 13">
    <name type="scientific">Friedmanniomyces endolithicus</name>
    <dbReference type="NCBI Taxonomy" id="329885"/>
    <lineage>
        <taxon>Eukaryota</taxon>
        <taxon>Fungi</taxon>
        <taxon>Dikarya</taxon>
        <taxon>Ascomycota</taxon>
        <taxon>Pezizomycotina</taxon>
        <taxon>Dothideomycetes</taxon>
        <taxon>Dothideomycetidae</taxon>
        <taxon>Mycosphaerellales</taxon>
        <taxon>Teratosphaeriaceae</taxon>
        <taxon>Friedmanniomyces</taxon>
    </lineage>
</organism>
<evidence type="ECO:0000259" key="10">
    <source>
        <dbReference type="Pfam" id="PF04136"/>
    </source>
</evidence>
<evidence type="ECO:0000259" key="11">
    <source>
        <dbReference type="Pfam" id="PF20671"/>
    </source>
</evidence>
<evidence type="ECO:0000256" key="9">
    <source>
        <dbReference type="SAM" id="MobiDB-lite"/>
    </source>
</evidence>
<accession>A0AAN6FBY1</accession>
<reference evidence="12" key="1">
    <citation type="submission" date="2021-12" db="EMBL/GenBank/DDBJ databases">
        <title>Black yeast isolated from Biological Soil Crust.</title>
        <authorList>
            <person name="Kurbessoian T."/>
        </authorList>
    </citation>
    <scope>NUCLEOTIDE SEQUENCE</scope>
    <source>
        <strain evidence="12">CCFEE 5208</strain>
    </source>
</reference>
<name>A0AAN6FBY1_9PEZI</name>
<dbReference type="GO" id="GO:0006886">
    <property type="term" value="P:intracellular protein transport"/>
    <property type="evidence" value="ECO:0007669"/>
    <property type="project" value="InterPro"/>
</dbReference>
<evidence type="ECO:0000256" key="4">
    <source>
        <dbReference type="ARBA" id="ARBA00022448"/>
    </source>
</evidence>
<comment type="similarity">
    <text evidence="2">Belongs to the COG3 family.</text>
</comment>
<evidence type="ECO:0000256" key="5">
    <source>
        <dbReference type="ARBA" id="ARBA00022927"/>
    </source>
</evidence>
<dbReference type="GO" id="GO:0000139">
    <property type="term" value="C:Golgi membrane"/>
    <property type="evidence" value="ECO:0007669"/>
    <property type="project" value="UniProtKB-SubCell"/>
</dbReference>
<sequence length="893" mass="100018">MSAQLHLLNTQCVRIPNVHVAIAMDDAWFHTLTATPEVPREQSQHKRLASLLQQPVGAKADVAIEAVAEINEAENAWGGPPNATLSRRAQSYHDSYDAVTTVRRREQVLRRRRSVGCQKFSPANHDVELDLDSDFAAWEGRLAEESDRDYQAYQEHLRLASSHLDSILRSTANTLSVLSTLSSSFRTVTVQADAFRQQCESLISEQRRLSTLMDSIEKNSRYYAYLEPMTRRLNAPGAANLVKGDDFAEMLSNLDQCLAYMETHPKHKEATTYRSKYRLLLTRALTLIRHHFTKSLGDIAAEISKRIQSGQLKNTTHSALLYAKFRVPAPELKALGLEIQKRAVPTPEDVDAGREPEYASLLRELYQSYSATRGRLILPMVHKKMGDLSSTPQQADVIAFAKASLSYMRGICLDEYELWHEWFETDGALYEFLESLMDPMYDYLRPKVIHEVKLEKLCELCELIQERYMSLESDDEDDESAIVSPMTSGKLQGRKLDFGILVRPALEDAQTRLVFLALAALREGIESYAPKAEDLDWPKMASTETNGAKKQPVLSGARNTAPPTPVTPIPGTDTDDMTSIASKPFDTSDTKAAKQQWYPTLRKAVWLLHRIYRLLNSTVFDDLAHRIVHSTIHSLLTATQQITRRKTPQDGQLFLITHLLHLKQQIVAFDIEFSPPEVDFDFSAVTNPFYELRDRGSLWNPASWVRLVSGAVVGGGLLPKVVENMLDAKAELDGRLRTVINDFVSSYANQITAPIDPAIIAQAQAQSQAQTLAKTKTKESFDALKAIRTIRGLSERTVPVLRAILAAWLPHDARTRETLVAAVRDQVVLSYEEFVEAWSEGVGKRVSRKGKAREDEVWGVDLFGEAMEGVFKVGRLVGEGEGEGEAGVGDISD</sequence>
<evidence type="ECO:0000256" key="2">
    <source>
        <dbReference type="ARBA" id="ARBA00009936"/>
    </source>
</evidence>
<evidence type="ECO:0000256" key="3">
    <source>
        <dbReference type="ARBA" id="ARBA00020976"/>
    </source>
</evidence>
<protein>
    <recommendedName>
        <fullName evidence="3">Conserved oligomeric Golgi complex subunit 3</fullName>
    </recommendedName>
    <alternativeName>
        <fullName evidence="8">Component of oligomeric Golgi complex 3</fullName>
    </alternativeName>
</protein>
<dbReference type="GO" id="GO:0005801">
    <property type="term" value="C:cis-Golgi network"/>
    <property type="evidence" value="ECO:0007669"/>
    <property type="project" value="InterPro"/>
</dbReference>